<keyword evidence="6" id="KW-1185">Reference proteome</keyword>
<evidence type="ECO:0000313" key="5">
    <source>
        <dbReference type="EMBL" id="QBF34910.1"/>
    </source>
</evidence>
<dbReference type="AlphaFoldDB" id="A0A4P6MPS0"/>
<dbReference type="SUPFAM" id="SSF52540">
    <property type="entry name" value="P-loop containing nucleoside triphosphate hydrolases"/>
    <property type="match status" value="1"/>
</dbReference>
<dbReference type="EMBL" id="CP034841">
    <property type="protein sequence ID" value="QBF34910.1"/>
    <property type="molecule type" value="Genomic_DNA"/>
</dbReference>
<organism evidence="5 6">
    <name type="scientific">Mycoplasmopsis phocirhinis</name>
    <dbReference type="NCBI Taxonomy" id="142650"/>
    <lineage>
        <taxon>Bacteria</taxon>
        <taxon>Bacillati</taxon>
        <taxon>Mycoplasmatota</taxon>
        <taxon>Mycoplasmoidales</taxon>
        <taxon>Metamycoplasmataceae</taxon>
        <taxon>Mycoplasmopsis</taxon>
    </lineage>
</organism>
<dbReference type="InterPro" id="IPR027417">
    <property type="entry name" value="P-loop_NTPase"/>
</dbReference>
<dbReference type="InterPro" id="IPR003593">
    <property type="entry name" value="AAA+_ATPase"/>
</dbReference>
<dbReference type="PROSITE" id="PS00211">
    <property type="entry name" value="ABC_TRANSPORTER_1"/>
    <property type="match status" value="1"/>
</dbReference>
<evidence type="ECO:0000256" key="1">
    <source>
        <dbReference type="ARBA" id="ARBA00022448"/>
    </source>
</evidence>
<dbReference type="PROSITE" id="PS50893">
    <property type="entry name" value="ABC_TRANSPORTER_2"/>
    <property type="match status" value="1"/>
</dbReference>
<dbReference type="KEGG" id="mphi:EG856_03270"/>
<dbReference type="RefSeq" id="WP_130429687.1">
    <property type="nucleotide sequence ID" value="NZ_CP034841.1"/>
</dbReference>
<dbReference type="PANTHER" id="PTHR42734">
    <property type="entry name" value="METAL TRANSPORT SYSTEM ATP-BINDING PROTEIN TM_0124-RELATED"/>
    <property type="match status" value="1"/>
</dbReference>
<dbReference type="GO" id="GO:0016887">
    <property type="term" value="F:ATP hydrolysis activity"/>
    <property type="evidence" value="ECO:0007669"/>
    <property type="project" value="InterPro"/>
</dbReference>
<name>A0A4P6MPS0_9BACT</name>
<evidence type="ECO:0000259" key="4">
    <source>
        <dbReference type="PROSITE" id="PS50893"/>
    </source>
</evidence>
<proteinExistence type="predicted"/>
<protein>
    <submittedName>
        <fullName evidence="5">ATP-binding cassette domain-containing protein</fullName>
    </submittedName>
</protein>
<dbReference type="Proteomes" id="UP000289326">
    <property type="component" value="Chromosome"/>
</dbReference>
<dbReference type="Gene3D" id="3.40.50.300">
    <property type="entry name" value="P-loop containing nucleotide triphosphate hydrolases"/>
    <property type="match status" value="1"/>
</dbReference>
<keyword evidence="2" id="KW-0547">Nucleotide-binding</keyword>
<dbReference type="InterPro" id="IPR017871">
    <property type="entry name" value="ABC_transporter-like_CS"/>
</dbReference>
<dbReference type="SMART" id="SM00382">
    <property type="entry name" value="AAA"/>
    <property type="match status" value="1"/>
</dbReference>
<reference evidence="5 6" key="1">
    <citation type="submission" date="2019-01" db="EMBL/GenBank/DDBJ databases">
        <title>Complete sequence and annotation of the Mycoplasma phocirhinis strain 852T genome.</title>
        <authorList>
            <person name="Frasca S.Jr."/>
            <person name="Kutish G.F."/>
            <person name="Castellanos Gell J."/>
            <person name="Michaels D.L."/>
            <person name="Brown D.R."/>
        </authorList>
    </citation>
    <scope>NUCLEOTIDE SEQUENCE [LARGE SCALE GENOMIC DNA]</scope>
    <source>
        <strain evidence="5 6">852</strain>
    </source>
</reference>
<keyword evidence="1" id="KW-0813">Transport</keyword>
<sequence>MTQVIKITNLNFAYNKNPDLVLQDININIEKGSMVAIIGPSGVGKSTLFKLIVRAIKPKNGTIEIFNKDINKLNKKDWKKTINKVGFLTQKANLINTENVFENIKRTNTNYPNFIQKFFGILTHKEKIKIFETLDELGILNKAFYRVSELSGGQQQRVEIAKLLIQNVDLILADEPTSNLDNQTSREVLELLKKLSQDGKTILVNIHDLSFIKSHFTHVIAIKNKRVFLAKNTKEINQWELIQALKTLE</sequence>
<keyword evidence="3 5" id="KW-0067">ATP-binding</keyword>
<dbReference type="InterPro" id="IPR003439">
    <property type="entry name" value="ABC_transporter-like_ATP-bd"/>
</dbReference>
<accession>A0A4P6MPS0</accession>
<feature type="domain" description="ABC transporter" evidence="4">
    <location>
        <begin position="5"/>
        <end position="249"/>
    </location>
</feature>
<gene>
    <name evidence="5" type="ORF">EG856_03270</name>
</gene>
<dbReference type="InterPro" id="IPR050153">
    <property type="entry name" value="Metal_Ion_Import_ABC"/>
</dbReference>
<dbReference type="GO" id="GO:0005524">
    <property type="term" value="F:ATP binding"/>
    <property type="evidence" value="ECO:0007669"/>
    <property type="project" value="UniProtKB-KW"/>
</dbReference>
<dbReference type="Pfam" id="PF00005">
    <property type="entry name" value="ABC_tran"/>
    <property type="match status" value="1"/>
</dbReference>
<evidence type="ECO:0000256" key="2">
    <source>
        <dbReference type="ARBA" id="ARBA00022741"/>
    </source>
</evidence>
<evidence type="ECO:0000313" key="6">
    <source>
        <dbReference type="Proteomes" id="UP000289326"/>
    </source>
</evidence>
<dbReference type="OrthoDB" id="389713at2"/>
<evidence type="ECO:0000256" key="3">
    <source>
        <dbReference type="ARBA" id="ARBA00022840"/>
    </source>
</evidence>